<dbReference type="PANTHER" id="PTHR32089:SF112">
    <property type="entry name" value="LYSOZYME-LIKE PROTEIN-RELATED"/>
    <property type="match status" value="1"/>
</dbReference>
<dbReference type="Pfam" id="PF00672">
    <property type="entry name" value="HAMP"/>
    <property type="match status" value="1"/>
</dbReference>
<dbReference type="EMBL" id="JBIACK010000001">
    <property type="protein sequence ID" value="MFE8699758.1"/>
    <property type="molecule type" value="Genomic_DNA"/>
</dbReference>
<keyword evidence="6 8" id="KW-0807">Transducer</keyword>
<dbReference type="Pfam" id="PF17200">
    <property type="entry name" value="sCache_2"/>
    <property type="match status" value="1"/>
</dbReference>
<protein>
    <submittedName>
        <fullName evidence="12">Methyl-accepting chemotaxis protein</fullName>
    </submittedName>
</protein>
<reference evidence="12 13" key="1">
    <citation type="submission" date="2024-08" db="EMBL/GenBank/DDBJ databases">
        <title>Two novel Cytobacillus novel species.</title>
        <authorList>
            <person name="Liu G."/>
        </authorList>
    </citation>
    <scope>NUCLEOTIDE SEQUENCE [LARGE SCALE GENOMIC DNA]</scope>
    <source>
        <strain evidence="12 13">FJAT-54145</strain>
    </source>
</reference>
<dbReference type="Gene3D" id="1.10.287.950">
    <property type="entry name" value="Methyl-accepting chemotaxis protein"/>
    <property type="match status" value="1"/>
</dbReference>
<feature type="transmembrane region" description="Helical" evidence="9">
    <location>
        <begin position="197"/>
        <end position="220"/>
    </location>
</feature>
<evidence type="ECO:0000259" key="10">
    <source>
        <dbReference type="PROSITE" id="PS50111"/>
    </source>
</evidence>
<dbReference type="InterPro" id="IPR033480">
    <property type="entry name" value="sCache_2"/>
</dbReference>
<dbReference type="PROSITE" id="PS50885">
    <property type="entry name" value="HAMP"/>
    <property type="match status" value="1"/>
</dbReference>
<keyword evidence="2" id="KW-1003">Cell membrane</keyword>
<dbReference type="PROSITE" id="PS50111">
    <property type="entry name" value="CHEMOTAXIS_TRANSDUC_2"/>
    <property type="match status" value="1"/>
</dbReference>
<dbReference type="Proteomes" id="UP001601059">
    <property type="component" value="Unassembled WGS sequence"/>
</dbReference>
<name>A0ABW6KAD5_9BACI</name>
<feature type="domain" description="HAMP" evidence="11">
    <location>
        <begin position="221"/>
        <end position="274"/>
    </location>
</feature>
<organism evidence="12 13">
    <name type="scientific">Cytobacillus spartinae</name>
    <dbReference type="NCBI Taxonomy" id="3299023"/>
    <lineage>
        <taxon>Bacteria</taxon>
        <taxon>Bacillati</taxon>
        <taxon>Bacillota</taxon>
        <taxon>Bacilli</taxon>
        <taxon>Bacillales</taxon>
        <taxon>Bacillaceae</taxon>
        <taxon>Cytobacillus</taxon>
    </lineage>
</organism>
<comment type="similarity">
    <text evidence="7">Belongs to the methyl-accepting chemotaxis (MCP) protein family.</text>
</comment>
<evidence type="ECO:0000259" key="11">
    <source>
        <dbReference type="PROSITE" id="PS50885"/>
    </source>
</evidence>
<dbReference type="Gene3D" id="6.10.340.10">
    <property type="match status" value="1"/>
</dbReference>
<accession>A0ABW6KAD5</accession>
<dbReference type="InterPro" id="IPR004089">
    <property type="entry name" value="MCPsignal_dom"/>
</dbReference>
<evidence type="ECO:0000313" key="13">
    <source>
        <dbReference type="Proteomes" id="UP001601059"/>
    </source>
</evidence>
<dbReference type="SMART" id="SM01049">
    <property type="entry name" value="Cache_2"/>
    <property type="match status" value="1"/>
</dbReference>
<comment type="caution">
    <text evidence="12">The sequence shown here is derived from an EMBL/GenBank/DDBJ whole genome shotgun (WGS) entry which is preliminary data.</text>
</comment>
<dbReference type="Gene3D" id="3.30.450.20">
    <property type="entry name" value="PAS domain"/>
    <property type="match status" value="1"/>
</dbReference>
<dbReference type="CDD" id="cd06225">
    <property type="entry name" value="HAMP"/>
    <property type="match status" value="1"/>
</dbReference>
<comment type="subcellular location">
    <subcellularLocation>
        <location evidence="1">Cell membrane</location>
        <topology evidence="1">Multi-pass membrane protein</topology>
    </subcellularLocation>
</comment>
<dbReference type="CDD" id="cd11386">
    <property type="entry name" value="MCP_signal"/>
    <property type="match status" value="1"/>
</dbReference>
<evidence type="ECO:0000256" key="5">
    <source>
        <dbReference type="ARBA" id="ARBA00023136"/>
    </source>
</evidence>
<evidence type="ECO:0000313" key="12">
    <source>
        <dbReference type="EMBL" id="MFE8699758.1"/>
    </source>
</evidence>
<evidence type="ECO:0000256" key="2">
    <source>
        <dbReference type="ARBA" id="ARBA00022475"/>
    </source>
</evidence>
<dbReference type="Pfam" id="PF00015">
    <property type="entry name" value="MCPsignal"/>
    <property type="match status" value="1"/>
</dbReference>
<keyword evidence="4 9" id="KW-1133">Transmembrane helix</keyword>
<keyword evidence="5 9" id="KW-0472">Membrane</keyword>
<dbReference type="RefSeq" id="WP_389358224.1">
    <property type="nucleotide sequence ID" value="NZ_JBIACK010000001.1"/>
</dbReference>
<evidence type="ECO:0000256" key="1">
    <source>
        <dbReference type="ARBA" id="ARBA00004651"/>
    </source>
</evidence>
<evidence type="ECO:0000256" key="7">
    <source>
        <dbReference type="ARBA" id="ARBA00029447"/>
    </source>
</evidence>
<dbReference type="SMART" id="SM00283">
    <property type="entry name" value="MA"/>
    <property type="match status" value="1"/>
</dbReference>
<proteinExistence type="inferred from homology"/>
<evidence type="ECO:0000256" key="6">
    <source>
        <dbReference type="ARBA" id="ARBA00023224"/>
    </source>
</evidence>
<dbReference type="PANTHER" id="PTHR32089">
    <property type="entry name" value="METHYL-ACCEPTING CHEMOTAXIS PROTEIN MCPB"/>
    <property type="match status" value="1"/>
</dbReference>
<evidence type="ECO:0000256" key="9">
    <source>
        <dbReference type="SAM" id="Phobius"/>
    </source>
</evidence>
<keyword evidence="13" id="KW-1185">Reference proteome</keyword>
<feature type="domain" description="Methyl-accepting transducer" evidence="10">
    <location>
        <begin position="293"/>
        <end position="564"/>
    </location>
</feature>
<dbReference type="SMART" id="SM00304">
    <property type="entry name" value="HAMP"/>
    <property type="match status" value="1"/>
</dbReference>
<dbReference type="InterPro" id="IPR004090">
    <property type="entry name" value="Chemotax_Me-accpt_rcpt"/>
</dbReference>
<evidence type="ECO:0000256" key="4">
    <source>
        <dbReference type="ARBA" id="ARBA00022989"/>
    </source>
</evidence>
<evidence type="ECO:0000256" key="3">
    <source>
        <dbReference type="ARBA" id="ARBA00022692"/>
    </source>
</evidence>
<dbReference type="PRINTS" id="PR00260">
    <property type="entry name" value="CHEMTRNSDUCR"/>
</dbReference>
<evidence type="ECO:0000256" key="8">
    <source>
        <dbReference type="PROSITE-ProRule" id="PRU00284"/>
    </source>
</evidence>
<gene>
    <name evidence="12" type="ORF">ACFYKX_03870</name>
</gene>
<sequence length="581" mass="64440">MKTRSIKGKLVLFSLILLFVPSLIIGIGSFLKSQSSLDTIAEERLKLQTKMVIEMIEMLDKQVKEGQISLEDAQEMVKVSLLGEKTEEGKRPINQEIAIGDYGYVVILDEEGNILSHPAAEGKNISEAKTEDGFFWGKDMISKAVNGGGFSHFEFPLPDKPDVTEMKIAYTEKEPTWGWLVSSAQYMNEYRVNSNQLLYFMSFILILSFIIGLTTILIFVKRFTSPITSVGEHLHEISKGNLSLEKLPVNTRDEIGRLSENLNEMTERFKEFIQDVTKATEHVASSSAQLNAITDKTSKVTEDVSHSIQEVAVGNEKQMERIDVLTSLFHKLSKQLVEMSETVKWVRESTEQAKEKSYEGNNSIDAVIEQMNIMNQSSKQMEDVITSLGMKSNEISEIISLITNIADQTNLLALNAAIEAARAGEHGKGFAVVADEVRKLAEQSGESATRISQLISEIQDSSEQAKSVVHQEISIVQNGMILVNQAGEKFKDINETIEEVSLKTRSVSVSIEDINQQAGVMGEKVDDIESFIKQTATYATEVAASTEETAASVEEIATSSQVLASMADELQDKVKQFKTSH</sequence>
<keyword evidence="3 9" id="KW-0812">Transmembrane</keyword>
<dbReference type="InterPro" id="IPR003660">
    <property type="entry name" value="HAMP_dom"/>
</dbReference>
<dbReference type="SUPFAM" id="SSF58104">
    <property type="entry name" value="Methyl-accepting chemotaxis protein (MCP) signaling domain"/>
    <property type="match status" value="1"/>
</dbReference>